<feature type="chain" id="PRO_5026986183" evidence="4">
    <location>
        <begin position="27"/>
        <end position="418"/>
    </location>
</feature>
<dbReference type="GO" id="GO:0042956">
    <property type="term" value="P:maltodextrin transmembrane transport"/>
    <property type="evidence" value="ECO:0007669"/>
    <property type="project" value="TreeGrafter"/>
</dbReference>
<proteinExistence type="inferred from homology"/>
<dbReference type="GO" id="GO:0015768">
    <property type="term" value="P:maltose transport"/>
    <property type="evidence" value="ECO:0007669"/>
    <property type="project" value="TreeGrafter"/>
</dbReference>
<dbReference type="EMBL" id="SDGY01000005">
    <property type="protein sequence ID" value="TYC46271.1"/>
    <property type="molecule type" value="Genomic_DNA"/>
</dbReference>
<dbReference type="OrthoDB" id="9768630at2"/>
<evidence type="ECO:0000256" key="1">
    <source>
        <dbReference type="ARBA" id="ARBA00008520"/>
    </source>
</evidence>
<protein>
    <submittedName>
        <fullName evidence="5">Extracellular solute-binding protein</fullName>
    </submittedName>
</protein>
<sequence length="418" mass="46593">MNIKKIAIGVAIVAIAGGGFVALNQAANNDSGSSSKTVSFWYGGDGDTDIKPIIKDFTKQTGIKVKIQSVPWSQYNDKLLTAAASKSGPDLMVMGTTSVPNFVSSNSLMDISDVIKKDKNLQSNKFFKGNVETTKVNGKYYGVPWYTETRVLYYRKDLLQKVGYNEPPKNWDELYDAANKLSQRSGKDTYGFSIDQSEPTFGFMMARQNGATLLNKNGQTEFNQTAMVETMSYLQKFVKNGVSPKEDLKLSIGESFGNKGLLPMFVSGPWMVKSIEQDSGLKDSQWGVAQLPAGKYNNMSNTGGGDLAVFKYTSHKTEAIKLMKFLSKRENQIKYYKNSNSLPARTDAWNDKSLQNTKVQVIRKQLNSSQPMPLIKQWDQIGQNYVKAWEKISVENADPQKTMNTFNDQTNKSLDTSK</sequence>
<dbReference type="AlphaFoldDB" id="A0A6P2CK44"/>
<keyword evidence="2" id="KW-0813">Transport</keyword>
<keyword evidence="6" id="KW-1185">Reference proteome</keyword>
<dbReference type="CDD" id="cd14747">
    <property type="entry name" value="PBP2_MalE"/>
    <property type="match status" value="1"/>
</dbReference>
<dbReference type="Proteomes" id="UP000442244">
    <property type="component" value="Unassembled WGS sequence"/>
</dbReference>
<accession>A0A6P2CK44</accession>
<gene>
    <name evidence="5" type="ORF">ESZ47_07285</name>
</gene>
<evidence type="ECO:0000256" key="3">
    <source>
        <dbReference type="ARBA" id="ARBA00022729"/>
    </source>
</evidence>
<name>A0A6P2CK44_9LACO</name>
<dbReference type="InterPro" id="IPR006059">
    <property type="entry name" value="SBP"/>
</dbReference>
<comment type="caution">
    <text evidence="5">The sequence shown here is derived from an EMBL/GenBank/DDBJ whole genome shotgun (WGS) entry which is preliminary data.</text>
</comment>
<evidence type="ECO:0000256" key="2">
    <source>
        <dbReference type="ARBA" id="ARBA00022448"/>
    </source>
</evidence>
<organism evidence="5 6">
    <name type="scientific">Leuconostoc litchii</name>
    <dbReference type="NCBI Taxonomy" id="1981069"/>
    <lineage>
        <taxon>Bacteria</taxon>
        <taxon>Bacillati</taxon>
        <taxon>Bacillota</taxon>
        <taxon>Bacilli</taxon>
        <taxon>Lactobacillales</taxon>
        <taxon>Lactobacillaceae</taxon>
        <taxon>Leuconostoc</taxon>
    </lineage>
</organism>
<dbReference type="GO" id="GO:1901982">
    <property type="term" value="F:maltose binding"/>
    <property type="evidence" value="ECO:0007669"/>
    <property type="project" value="TreeGrafter"/>
</dbReference>
<dbReference type="PANTHER" id="PTHR30061">
    <property type="entry name" value="MALTOSE-BINDING PERIPLASMIC PROTEIN"/>
    <property type="match status" value="1"/>
</dbReference>
<dbReference type="Gene3D" id="3.40.190.10">
    <property type="entry name" value="Periplasmic binding protein-like II"/>
    <property type="match status" value="2"/>
</dbReference>
<dbReference type="RefSeq" id="WP_148606154.1">
    <property type="nucleotide sequence ID" value="NZ_BSUV01000001.1"/>
</dbReference>
<comment type="similarity">
    <text evidence="1">Belongs to the bacterial solute-binding protein 1 family.</text>
</comment>
<reference evidence="5 6" key="1">
    <citation type="submission" date="2019-01" db="EMBL/GenBank/DDBJ databases">
        <title>Leuconostoc litchii sp. nov., a novel lactic acid bacterium isolated from lychee.</title>
        <authorList>
            <person name="Wang L.-T."/>
        </authorList>
    </citation>
    <scope>NUCLEOTIDE SEQUENCE [LARGE SCALE GENOMIC DNA]</scope>
    <source>
        <strain evidence="5 6">MB7</strain>
    </source>
</reference>
<evidence type="ECO:0000313" key="6">
    <source>
        <dbReference type="Proteomes" id="UP000442244"/>
    </source>
</evidence>
<evidence type="ECO:0000313" key="5">
    <source>
        <dbReference type="EMBL" id="TYC46271.1"/>
    </source>
</evidence>
<dbReference type="PANTHER" id="PTHR30061:SF50">
    <property type="entry name" value="MALTOSE_MALTODEXTRIN-BINDING PERIPLASMIC PROTEIN"/>
    <property type="match status" value="1"/>
</dbReference>
<feature type="signal peptide" evidence="4">
    <location>
        <begin position="1"/>
        <end position="26"/>
    </location>
</feature>
<dbReference type="SUPFAM" id="SSF53850">
    <property type="entry name" value="Periplasmic binding protein-like II"/>
    <property type="match status" value="1"/>
</dbReference>
<dbReference type="Pfam" id="PF01547">
    <property type="entry name" value="SBP_bac_1"/>
    <property type="match status" value="1"/>
</dbReference>
<keyword evidence="3 4" id="KW-0732">Signal</keyword>
<evidence type="ECO:0000256" key="4">
    <source>
        <dbReference type="SAM" id="SignalP"/>
    </source>
</evidence>
<dbReference type="GO" id="GO:0055052">
    <property type="term" value="C:ATP-binding cassette (ABC) transporter complex, substrate-binding subunit-containing"/>
    <property type="evidence" value="ECO:0007669"/>
    <property type="project" value="TreeGrafter"/>
</dbReference>